<reference evidence="9 10" key="1">
    <citation type="submission" date="2014-04" db="EMBL/GenBank/DDBJ databases">
        <title>Draft genome sequence of Pantoea beijingensis strain LMG 27579, an emerging pathogen to Pleurotus eryngii with potential industrial application.</title>
        <authorList>
            <person name="Xu F."/>
            <person name="Liu Y."/>
            <person name="Wang S."/>
            <person name="Yin Y."/>
            <person name="Ma Y."/>
            <person name="Zhao S."/>
            <person name="Rong C."/>
        </authorList>
    </citation>
    <scope>NUCLEOTIDE SEQUENCE [LARGE SCALE GENOMIC DNA]</scope>
    <source>
        <strain evidence="9 10">LMG 27579</strain>
    </source>
</reference>
<dbReference type="Gene3D" id="3.40.50.2300">
    <property type="match status" value="1"/>
</dbReference>
<feature type="domain" description="HTH luxR-type" evidence="7">
    <location>
        <begin position="145"/>
        <end position="210"/>
    </location>
</feature>
<dbReference type="Pfam" id="PF00072">
    <property type="entry name" value="Response_reg"/>
    <property type="match status" value="1"/>
</dbReference>
<evidence type="ECO:0000259" key="7">
    <source>
        <dbReference type="PROSITE" id="PS50043"/>
    </source>
</evidence>
<dbReference type="CDD" id="cd17535">
    <property type="entry name" value="REC_NarL-like"/>
    <property type="match status" value="1"/>
</dbReference>
<dbReference type="PROSITE" id="PS50043">
    <property type="entry name" value="HTH_LUXR_2"/>
    <property type="match status" value="1"/>
</dbReference>
<dbReference type="AlphaFoldDB" id="A0A443IAP1"/>
<dbReference type="GO" id="GO:0003677">
    <property type="term" value="F:DNA binding"/>
    <property type="evidence" value="ECO:0007669"/>
    <property type="project" value="UniProtKB-KW"/>
</dbReference>
<dbReference type="EMBL" id="JMEE01000044">
    <property type="protein sequence ID" value="RWR00976.1"/>
    <property type="molecule type" value="Genomic_DNA"/>
</dbReference>
<dbReference type="SMART" id="SM00421">
    <property type="entry name" value="HTH_LUXR"/>
    <property type="match status" value="1"/>
</dbReference>
<dbReference type="SUPFAM" id="SSF46894">
    <property type="entry name" value="C-terminal effector domain of the bipartite response regulators"/>
    <property type="match status" value="1"/>
</dbReference>
<evidence type="ECO:0000256" key="4">
    <source>
        <dbReference type="ARBA" id="ARBA00023125"/>
    </source>
</evidence>
<feature type="domain" description="Response regulatory" evidence="8">
    <location>
        <begin position="6"/>
        <end position="122"/>
    </location>
</feature>
<dbReference type="GO" id="GO:0006355">
    <property type="term" value="P:regulation of DNA-templated transcription"/>
    <property type="evidence" value="ECO:0007669"/>
    <property type="project" value="InterPro"/>
</dbReference>
<proteinExistence type="predicted"/>
<comment type="caution">
    <text evidence="9">The sequence shown here is derived from an EMBL/GenBank/DDBJ whole genome shotgun (WGS) entry which is preliminary data.</text>
</comment>
<dbReference type="SMART" id="SM00448">
    <property type="entry name" value="REC"/>
    <property type="match status" value="1"/>
</dbReference>
<keyword evidence="4" id="KW-0238">DNA-binding</keyword>
<feature type="modified residue" description="4-aspartylphosphate" evidence="6">
    <location>
        <position position="57"/>
    </location>
</feature>
<evidence type="ECO:0000256" key="2">
    <source>
        <dbReference type="ARBA" id="ARBA00023012"/>
    </source>
</evidence>
<protein>
    <submittedName>
        <fullName evidence="9">LuxR family transcriptional regulator</fullName>
    </submittedName>
</protein>
<evidence type="ECO:0000259" key="8">
    <source>
        <dbReference type="PROSITE" id="PS50110"/>
    </source>
</evidence>
<keyword evidence="3" id="KW-0805">Transcription regulation</keyword>
<accession>A0A443IAP1</accession>
<keyword evidence="5" id="KW-0804">Transcription</keyword>
<dbReference type="PANTHER" id="PTHR43214">
    <property type="entry name" value="TWO-COMPONENT RESPONSE REGULATOR"/>
    <property type="match status" value="1"/>
</dbReference>
<keyword evidence="1 6" id="KW-0597">Phosphoprotein</keyword>
<dbReference type="Proteomes" id="UP000288794">
    <property type="component" value="Unassembled WGS sequence"/>
</dbReference>
<dbReference type="SUPFAM" id="SSF52172">
    <property type="entry name" value="CheY-like"/>
    <property type="match status" value="1"/>
</dbReference>
<evidence type="ECO:0000256" key="1">
    <source>
        <dbReference type="ARBA" id="ARBA00022553"/>
    </source>
</evidence>
<dbReference type="PRINTS" id="PR00038">
    <property type="entry name" value="HTHLUXR"/>
</dbReference>
<gene>
    <name evidence="9" type="ORF">ED28_16130</name>
</gene>
<evidence type="ECO:0000313" key="10">
    <source>
        <dbReference type="Proteomes" id="UP000288794"/>
    </source>
</evidence>
<evidence type="ECO:0000313" key="9">
    <source>
        <dbReference type="EMBL" id="RWR00976.1"/>
    </source>
</evidence>
<dbReference type="InterPro" id="IPR058245">
    <property type="entry name" value="NreC/VraR/RcsB-like_REC"/>
</dbReference>
<evidence type="ECO:0000256" key="5">
    <source>
        <dbReference type="ARBA" id="ARBA00023163"/>
    </source>
</evidence>
<dbReference type="GO" id="GO:0000160">
    <property type="term" value="P:phosphorelay signal transduction system"/>
    <property type="evidence" value="ECO:0007669"/>
    <property type="project" value="InterPro"/>
</dbReference>
<name>A0A443IAP1_9GAMM</name>
<dbReference type="InterPro" id="IPR000792">
    <property type="entry name" value="Tscrpt_reg_LuxR_C"/>
</dbReference>
<organism evidence="9 10">
    <name type="scientific">[Pantoea] beijingensis</name>
    <dbReference type="NCBI Taxonomy" id="1324864"/>
    <lineage>
        <taxon>Bacteria</taxon>
        <taxon>Pseudomonadati</taxon>
        <taxon>Pseudomonadota</taxon>
        <taxon>Gammaproteobacteria</taxon>
        <taxon>Enterobacterales</taxon>
        <taxon>Erwiniaceae</taxon>
        <taxon>Erwinia</taxon>
    </lineage>
</organism>
<keyword evidence="2" id="KW-0902">Two-component regulatory system</keyword>
<dbReference type="InterPro" id="IPR001789">
    <property type="entry name" value="Sig_transdc_resp-reg_receiver"/>
</dbReference>
<dbReference type="PROSITE" id="PS50110">
    <property type="entry name" value="RESPONSE_REGULATORY"/>
    <property type="match status" value="1"/>
</dbReference>
<dbReference type="RefSeq" id="WP_128179053.1">
    <property type="nucleotide sequence ID" value="NZ_CP071409.1"/>
</dbReference>
<sequence>MQTIIRLILADDHVLMREGLKQIFNLDKQLTVVAEAGNGDEVLAALAHTECDILLLDLSMPGVSGTEMVRKIAKEWPYLPVLVLSMYNEPQMAMTVLNSGARGFITKDQDPQTLLGAIHRVSQHQRYIDPSLAEAIIFANGDSSEQCRYASLSQREKQILAMLTHGDSINAIAEALKISNKTVSTHKARMVEKMQFSSNAEMIRFGIKHNLS</sequence>
<keyword evidence="10" id="KW-1185">Reference proteome</keyword>
<dbReference type="Pfam" id="PF00196">
    <property type="entry name" value="GerE"/>
    <property type="match status" value="1"/>
</dbReference>
<dbReference type="PANTHER" id="PTHR43214:SF41">
    <property type="entry name" value="NITRATE_NITRITE RESPONSE REGULATOR PROTEIN NARP"/>
    <property type="match status" value="1"/>
</dbReference>
<dbReference type="InterPro" id="IPR011006">
    <property type="entry name" value="CheY-like_superfamily"/>
</dbReference>
<dbReference type="CDD" id="cd06170">
    <property type="entry name" value="LuxR_C_like"/>
    <property type="match status" value="1"/>
</dbReference>
<evidence type="ECO:0000256" key="3">
    <source>
        <dbReference type="ARBA" id="ARBA00023015"/>
    </source>
</evidence>
<evidence type="ECO:0000256" key="6">
    <source>
        <dbReference type="PROSITE-ProRule" id="PRU00169"/>
    </source>
</evidence>
<dbReference type="InterPro" id="IPR016032">
    <property type="entry name" value="Sig_transdc_resp-reg_C-effctor"/>
</dbReference>
<dbReference type="InterPro" id="IPR039420">
    <property type="entry name" value="WalR-like"/>
</dbReference>